<dbReference type="Gene3D" id="3.40.50.10540">
    <property type="entry name" value="Crotonobetainyl-coa:carnitine coa-transferase, domain 1"/>
    <property type="match status" value="3"/>
</dbReference>
<evidence type="ECO:0000256" key="1">
    <source>
        <dbReference type="ARBA" id="ARBA00022679"/>
    </source>
</evidence>
<evidence type="ECO:0000313" key="4">
    <source>
        <dbReference type="EMBL" id="CAB4987419.1"/>
    </source>
</evidence>
<protein>
    <submittedName>
        <fullName evidence="5">Unannotated protein</fullName>
    </submittedName>
</protein>
<dbReference type="Pfam" id="PF02515">
    <property type="entry name" value="CoA_transf_3"/>
    <property type="match status" value="2"/>
</dbReference>
<reference evidence="5" key="1">
    <citation type="submission" date="2020-05" db="EMBL/GenBank/DDBJ databases">
        <authorList>
            <person name="Chiriac C."/>
            <person name="Salcher M."/>
            <person name="Ghai R."/>
            <person name="Kavagutti S V."/>
        </authorList>
    </citation>
    <scope>NUCLEOTIDE SEQUENCE</scope>
</reference>
<keyword evidence="1" id="KW-0808">Transferase</keyword>
<organism evidence="5">
    <name type="scientific">freshwater metagenome</name>
    <dbReference type="NCBI Taxonomy" id="449393"/>
    <lineage>
        <taxon>unclassified sequences</taxon>
        <taxon>metagenomes</taxon>
        <taxon>ecological metagenomes</taxon>
    </lineage>
</organism>
<dbReference type="EMBL" id="CAFBPQ010000033">
    <property type="protein sequence ID" value="CAB5027468.1"/>
    <property type="molecule type" value="Genomic_DNA"/>
</dbReference>
<evidence type="ECO:0000313" key="5">
    <source>
        <dbReference type="EMBL" id="CAB5027468.1"/>
    </source>
</evidence>
<evidence type="ECO:0000313" key="3">
    <source>
        <dbReference type="EMBL" id="CAB4913801.1"/>
    </source>
</evidence>
<dbReference type="InterPro" id="IPR050509">
    <property type="entry name" value="CoA-transferase_III"/>
</dbReference>
<accession>A0A6J7RFV1</accession>
<feature type="compositionally biased region" description="Polar residues" evidence="2">
    <location>
        <begin position="392"/>
        <end position="410"/>
    </location>
</feature>
<dbReference type="EMBL" id="CAFBMM010000080">
    <property type="protein sequence ID" value="CAB4913801.1"/>
    <property type="molecule type" value="Genomic_DNA"/>
</dbReference>
<dbReference type="InterPro" id="IPR044855">
    <property type="entry name" value="CoA-Trfase_III_dom3_sf"/>
</dbReference>
<dbReference type="GO" id="GO:0016740">
    <property type="term" value="F:transferase activity"/>
    <property type="evidence" value="ECO:0007669"/>
    <property type="project" value="UniProtKB-KW"/>
</dbReference>
<dbReference type="EMBL" id="CAFBOF010000054">
    <property type="protein sequence ID" value="CAB4987419.1"/>
    <property type="molecule type" value="Genomic_DNA"/>
</dbReference>
<gene>
    <name evidence="3" type="ORF">UFOPK3605_01293</name>
    <name evidence="4" type="ORF">UFOPK3897_01521</name>
    <name evidence="5" type="ORF">UFOPK4121_01062</name>
</gene>
<name>A0A6J7RFV1_9ZZZZ</name>
<dbReference type="AlphaFoldDB" id="A0A6J7RFV1"/>
<evidence type="ECO:0000256" key="2">
    <source>
        <dbReference type="SAM" id="MobiDB-lite"/>
    </source>
</evidence>
<sequence>MNQALDQVKILDLSTGCAGPLGVLLLAEQGADVIKVEPPGGDPFRAYEGYAVWTRSRRSVTCDLQSDVGRSAFLKLVETADVVVESFRPGVMERLGIGWETLNATNPRLVLASVPGWPAGHRNAHRPAYDALIQAAAGQQWEQPGWRAGPTFLPMPMPSMGAIFLLSGGITSALIAREKTGRGQHVATSLLQGALLYTTQIQQYIERADAVLLGLMAKTYPPGVHQGMIFECANREFIHVSIMSGLPPMKPLDEILGVIPPPANETEGLLPLEIQLLMTDRLRAACQNKERAALVDELRANNIAVEPVVSPAEQFAHPQLQANEMVATVEQPGVGTTTQIGVPIHLLGTPGSIKSGQPEIGEHNQNIWSGLGYSDSDLATISGAKASAPSLRPTTPVRSEPRTTPMTNNKTPEIHALEGLRLIDFGQYLAGPFGPMILSDFGMDVIKVEPVTGDGMRMAGTPFLGCQRGKRDLALNVKDPAGLEIAMRLVGTADVVHHNMTRGTASRLGIDYEACRQARADIIYCNTYAYGLADPLGHFGGLDPLYQASAGLEFEAGGVPHGHDPLYYRFGMCDAANAMLSVVGVLTALYHRARTGEGQELWTSLMDGGAVFASDVLIRPDGTPSERPVIDANGYGFGPGYRLYPTQEGWLQVCAVSEAEWTALGAAVGIENDAINTGKRENHTTTIEAAFLTRTALNWSRILDDAGVPNEIAVDTLGGQSLLFDSDNVALGLVADYEHSILGRIRQFGATVNFSDTPGRIFGPPPLVGEHSRQILEDLGYSGSDQEDLRKAGVVYWPDADYPWGW</sequence>
<dbReference type="SUPFAM" id="SSF89796">
    <property type="entry name" value="CoA-transferase family III (CaiB/BaiF)"/>
    <property type="match status" value="2"/>
</dbReference>
<dbReference type="Gene3D" id="3.30.1540.10">
    <property type="entry name" value="formyl-coa transferase, domain 3"/>
    <property type="match status" value="1"/>
</dbReference>
<proteinExistence type="predicted"/>
<dbReference type="PANTHER" id="PTHR48228:SF6">
    <property type="entry name" value="L-CARNITINE COA-TRANSFERASE"/>
    <property type="match status" value="1"/>
</dbReference>
<feature type="region of interest" description="Disordered" evidence="2">
    <location>
        <begin position="387"/>
        <end position="410"/>
    </location>
</feature>
<dbReference type="PANTHER" id="PTHR48228">
    <property type="entry name" value="SUCCINYL-COA--D-CITRAMALATE COA-TRANSFERASE"/>
    <property type="match status" value="1"/>
</dbReference>
<dbReference type="InterPro" id="IPR003673">
    <property type="entry name" value="CoA-Trfase_fam_III"/>
</dbReference>
<dbReference type="InterPro" id="IPR023606">
    <property type="entry name" value="CoA-Trfase_III_dom_1_sf"/>
</dbReference>